<dbReference type="OrthoDB" id="2995388at2759"/>
<reference evidence="2 3" key="1">
    <citation type="journal article" date="2016" name="Mol. Biol. Evol.">
        <title>Comparative Genomics of Early-Diverging Mushroom-Forming Fungi Provides Insights into the Origins of Lignocellulose Decay Capabilities.</title>
        <authorList>
            <person name="Nagy L.G."/>
            <person name="Riley R."/>
            <person name="Tritt A."/>
            <person name="Adam C."/>
            <person name="Daum C."/>
            <person name="Floudas D."/>
            <person name="Sun H."/>
            <person name="Yadav J.S."/>
            <person name="Pangilinan J."/>
            <person name="Larsson K.H."/>
            <person name="Matsuura K."/>
            <person name="Barry K."/>
            <person name="Labutti K."/>
            <person name="Kuo R."/>
            <person name="Ohm R.A."/>
            <person name="Bhattacharya S.S."/>
            <person name="Shirouzu T."/>
            <person name="Yoshinaga Y."/>
            <person name="Martin F.M."/>
            <person name="Grigoriev I.V."/>
            <person name="Hibbett D.S."/>
        </authorList>
    </citation>
    <scope>NUCLEOTIDE SEQUENCE [LARGE SCALE GENOMIC DNA]</scope>
    <source>
        <strain evidence="2 3">HHB12029</strain>
    </source>
</reference>
<keyword evidence="3" id="KW-1185">Reference proteome</keyword>
<dbReference type="InterPro" id="IPR001810">
    <property type="entry name" value="F-box_dom"/>
</dbReference>
<dbReference type="InParanoid" id="A0A165NXW2"/>
<protein>
    <recommendedName>
        <fullName evidence="1">F-box domain-containing protein</fullName>
    </recommendedName>
</protein>
<dbReference type="Proteomes" id="UP000077266">
    <property type="component" value="Unassembled WGS sequence"/>
</dbReference>
<dbReference type="EMBL" id="KV425894">
    <property type="protein sequence ID" value="KZW01371.1"/>
    <property type="molecule type" value="Genomic_DNA"/>
</dbReference>
<dbReference type="AlphaFoldDB" id="A0A165NXW2"/>
<dbReference type="SUPFAM" id="SSF81383">
    <property type="entry name" value="F-box domain"/>
    <property type="match status" value="1"/>
</dbReference>
<organism evidence="2 3">
    <name type="scientific">Exidia glandulosa HHB12029</name>
    <dbReference type="NCBI Taxonomy" id="1314781"/>
    <lineage>
        <taxon>Eukaryota</taxon>
        <taxon>Fungi</taxon>
        <taxon>Dikarya</taxon>
        <taxon>Basidiomycota</taxon>
        <taxon>Agaricomycotina</taxon>
        <taxon>Agaricomycetes</taxon>
        <taxon>Auriculariales</taxon>
        <taxon>Exidiaceae</taxon>
        <taxon>Exidia</taxon>
    </lineage>
</organism>
<evidence type="ECO:0000313" key="2">
    <source>
        <dbReference type="EMBL" id="KZW01371.1"/>
    </source>
</evidence>
<evidence type="ECO:0000259" key="1">
    <source>
        <dbReference type="PROSITE" id="PS50181"/>
    </source>
</evidence>
<dbReference type="PROSITE" id="PS50181">
    <property type="entry name" value="FBOX"/>
    <property type="match status" value="1"/>
</dbReference>
<feature type="domain" description="F-box" evidence="1">
    <location>
        <begin position="5"/>
        <end position="58"/>
    </location>
</feature>
<dbReference type="Gene3D" id="1.20.1280.50">
    <property type="match status" value="1"/>
</dbReference>
<dbReference type="Pfam" id="PF12937">
    <property type="entry name" value="F-box-like"/>
    <property type="match status" value="1"/>
</dbReference>
<sequence>MSLAVTRMTALPSELLIEIFDLVCAADAHDIEQKLHLAQVCVYWRAVALTYPTFWSQIRIRTSRDAMLLSVALVHSRDSALCIDLFWQPRRDDTILSNAQRLAVVDMLRAPAQRSRLKHLGVKFANVPPTALRTLLGAGIEFPALEYLEIKGMHYIQPFLELRLHAQCLRRLSLSRVDITLWGTLVASSLEHVCLDGVVVGEPAKLLTTILRRCAALAHLEWNISSSFSMSTSSDAVRDALAPRLNTLCLGQSVLSADVLRFLNHHRVDLDPIQSITACIDNGYYVDDETLEFLEESLFRMGPLVDLRVEETGQQVVIRDDAGRVRRLIVWNDDSTWAIPSLWSALSTYYSIDTSLQSLRMRTIDWNGFAGGFSVRPPSALTEAYINVFGGLEYDVLDGESWSSDADSRPPRTLIIPKLRRIVFSQDADTALWDESGIPVTARVREILQYVECEASTRVEVCISDAVRGGGEAIPAAETLLGGLSDKWLLCPHCAGA</sequence>
<gene>
    <name evidence="2" type="ORF">EXIGLDRAFT_718499</name>
</gene>
<dbReference type="InterPro" id="IPR036047">
    <property type="entry name" value="F-box-like_dom_sf"/>
</dbReference>
<evidence type="ECO:0000313" key="3">
    <source>
        <dbReference type="Proteomes" id="UP000077266"/>
    </source>
</evidence>
<name>A0A165NXW2_EXIGL</name>
<dbReference type="STRING" id="1314781.A0A165NXW2"/>
<proteinExistence type="predicted"/>
<accession>A0A165NXW2</accession>